<dbReference type="InterPro" id="IPR022024">
    <property type="entry name" value="DUF3602"/>
</dbReference>
<organism evidence="2 3">
    <name type="scientific">Hirsutella rhossiliensis</name>
    <dbReference type="NCBI Taxonomy" id="111463"/>
    <lineage>
        <taxon>Eukaryota</taxon>
        <taxon>Fungi</taxon>
        <taxon>Dikarya</taxon>
        <taxon>Ascomycota</taxon>
        <taxon>Pezizomycotina</taxon>
        <taxon>Sordariomycetes</taxon>
        <taxon>Hypocreomycetidae</taxon>
        <taxon>Hypocreales</taxon>
        <taxon>Ophiocordycipitaceae</taxon>
        <taxon>Hirsutella</taxon>
    </lineage>
</organism>
<name>A0A9P8SDV2_9HYPO</name>
<keyword evidence="3" id="KW-1185">Reference proteome</keyword>
<accession>A0A9P8SDV2</accession>
<dbReference type="RefSeq" id="XP_044714910.1">
    <property type="nucleotide sequence ID" value="XM_044870013.1"/>
</dbReference>
<dbReference type="PANTHER" id="PTHR34693">
    <property type="entry name" value="PROTEIN PAR32"/>
    <property type="match status" value="1"/>
</dbReference>
<dbReference type="AlphaFoldDB" id="A0A9P8SDV2"/>
<dbReference type="OrthoDB" id="2537432at2759"/>
<proteinExistence type="predicted"/>
<dbReference type="PANTHER" id="PTHR34693:SF3">
    <property type="match status" value="1"/>
</dbReference>
<evidence type="ECO:0000256" key="1">
    <source>
        <dbReference type="SAM" id="MobiDB-lite"/>
    </source>
</evidence>
<dbReference type="Pfam" id="PF12223">
    <property type="entry name" value="DUF3602"/>
    <property type="match status" value="1"/>
</dbReference>
<feature type="region of interest" description="Disordered" evidence="1">
    <location>
        <begin position="1"/>
        <end position="22"/>
    </location>
</feature>
<feature type="region of interest" description="Disordered" evidence="1">
    <location>
        <begin position="43"/>
        <end position="114"/>
    </location>
</feature>
<dbReference type="EMBL" id="JAIZPD010000021">
    <property type="protein sequence ID" value="KAH0957396.1"/>
    <property type="molecule type" value="Genomic_DNA"/>
</dbReference>
<dbReference type="Proteomes" id="UP000824596">
    <property type="component" value="Unassembled WGS sequence"/>
</dbReference>
<comment type="caution">
    <text evidence="2">The sequence shown here is derived from an EMBL/GenBank/DDBJ whole genome shotgun (WGS) entry which is preliminary data.</text>
</comment>
<reference evidence="2" key="1">
    <citation type="submission" date="2021-09" db="EMBL/GenBank/DDBJ databases">
        <title>A high-quality genome of the endoparasitic fungus Hirsutella rhossiliensis with a comparison of Hirsutella genomes reveals transposable elements contributing to genome size variation.</title>
        <authorList>
            <person name="Lin R."/>
            <person name="Jiao Y."/>
            <person name="Sun X."/>
            <person name="Ling J."/>
            <person name="Xie B."/>
            <person name="Cheng X."/>
        </authorList>
    </citation>
    <scope>NUCLEOTIDE SEQUENCE</scope>
    <source>
        <strain evidence="2">HR02</strain>
    </source>
</reference>
<evidence type="ECO:0000313" key="3">
    <source>
        <dbReference type="Proteomes" id="UP000824596"/>
    </source>
</evidence>
<evidence type="ECO:0000313" key="2">
    <source>
        <dbReference type="EMBL" id="KAH0957396.1"/>
    </source>
</evidence>
<dbReference type="GeneID" id="68360671"/>
<gene>
    <name evidence="2" type="ORF">HRG_11543</name>
</gene>
<sequence>MSSAAETSHGRGGAGNITADDTEYVDGEVVRLGNAGSHGDGAFSAGRGGAGNIADVGTAPTQRRDQEIVPAAAVRTSSEDQDFHTGRGGVGNEHTSLDRDPRTAPKAGANSAESLSLADKLKNKLFAIFKK</sequence>
<protein>
    <submittedName>
        <fullName evidence="2">Uncharacterized protein</fullName>
    </submittedName>
</protein>
<dbReference type="InterPro" id="IPR053203">
    <property type="entry name" value="Cisplatin_resist-associated"/>
</dbReference>